<dbReference type="Proteomes" id="UP001603857">
    <property type="component" value="Unassembled WGS sequence"/>
</dbReference>
<comment type="caution">
    <text evidence="1">The sequence shown here is derived from an EMBL/GenBank/DDBJ whole genome shotgun (WGS) entry which is preliminary data.</text>
</comment>
<proteinExistence type="predicted"/>
<dbReference type="EMBL" id="JBGMDY010000004">
    <property type="protein sequence ID" value="KAL2337174.1"/>
    <property type="molecule type" value="Genomic_DNA"/>
</dbReference>
<keyword evidence="2" id="KW-1185">Reference proteome</keyword>
<reference evidence="1 2" key="1">
    <citation type="submission" date="2024-08" db="EMBL/GenBank/DDBJ databases">
        <title>Insights into the chromosomal genome structure of Flemingia macrophylla.</title>
        <authorList>
            <person name="Ding Y."/>
            <person name="Zhao Y."/>
            <person name="Bi W."/>
            <person name="Wu M."/>
            <person name="Zhao G."/>
            <person name="Gong Y."/>
            <person name="Li W."/>
            <person name="Zhang P."/>
        </authorList>
    </citation>
    <scope>NUCLEOTIDE SEQUENCE [LARGE SCALE GENOMIC DNA]</scope>
    <source>
        <strain evidence="1">DYQJB</strain>
        <tissue evidence="1">Leaf</tissue>
    </source>
</reference>
<name>A0ABD1MN29_9FABA</name>
<evidence type="ECO:0000313" key="2">
    <source>
        <dbReference type="Proteomes" id="UP001603857"/>
    </source>
</evidence>
<dbReference type="AlphaFoldDB" id="A0ABD1MN29"/>
<evidence type="ECO:0000313" key="1">
    <source>
        <dbReference type="EMBL" id="KAL2337174.1"/>
    </source>
</evidence>
<organism evidence="1 2">
    <name type="scientific">Flemingia macrophylla</name>
    <dbReference type="NCBI Taxonomy" id="520843"/>
    <lineage>
        <taxon>Eukaryota</taxon>
        <taxon>Viridiplantae</taxon>
        <taxon>Streptophyta</taxon>
        <taxon>Embryophyta</taxon>
        <taxon>Tracheophyta</taxon>
        <taxon>Spermatophyta</taxon>
        <taxon>Magnoliopsida</taxon>
        <taxon>eudicotyledons</taxon>
        <taxon>Gunneridae</taxon>
        <taxon>Pentapetalae</taxon>
        <taxon>rosids</taxon>
        <taxon>fabids</taxon>
        <taxon>Fabales</taxon>
        <taxon>Fabaceae</taxon>
        <taxon>Papilionoideae</taxon>
        <taxon>50 kb inversion clade</taxon>
        <taxon>NPAAA clade</taxon>
        <taxon>indigoferoid/millettioid clade</taxon>
        <taxon>Phaseoleae</taxon>
        <taxon>Flemingia</taxon>
    </lineage>
</organism>
<sequence length="49" mass="5705">MEVCMEVCKHHQIQQALVVSCREVCMEEICMEVCMEVCKHHQIQQALEG</sequence>
<gene>
    <name evidence="1" type="ORF">Fmac_011620</name>
</gene>
<accession>A0ABD1MN29</accession>
<protein>
    <submittedName>
        <fullName evidence="1">Uncharacterized protein</fullName>
    </submittedName>
</protein>